<dbReference type="Gene3D" id="4.10.410.10">
    <property type="entry name" value="Pancreatic trypsin inhibitor Kunitz domain"/>
    <property type="match status" value="2"/>
</dbReference>
<dbReference type="GO" id="GO:0004867">
    <property type="term" value="F:serine-type endopeptidase inhibitor activity"/>
    <property type="evidence" value="ECO:0007669"/>
    <property type="project" value="InterPro"/>
</dbReference>
<feature type="compositionally biased region" description="Basic and acidic residues" evidence="5">
    <location>
        <begin position="217"/>
        <end position="231"/>
    </location>
</feature>
<feature type="compositionally biased region" description="Polar residues" evidence="5">
    <location>
        <begin position="140"/>
        <end position="154"/>
    </location>
</feature>
<dbReference type="PANTHER" id="PTHR45938">
    <property type="entry name" value="ACP24A4-RELATED"/>
    <property type="match status" value="1"/>
</dbReference>
<comment type="caution">
    <text evidence="8">The sequence shown here is derived from an EMBL/GenBank/DDBJ whole genome shotgun (WGS) entry which is preliminary data.</text>
</comment>
<dbReference type="InterPro" id="IPR020901">
    <property type="entry name" value="Prtase_inh_Kunz-CS"/>
</dbReference>
<dbReference type="OrthoDB" id="4473401at2759"/>
<evidence type="ECO:0000313" key="9">
    <source>
        <dbReference type="Proteomes" id="UP000663879"/>
    </source>
</evidence>
<feature type="region of interest" description="Disordered" evidence="5">
    <location>
        <begin position="66"/>
        <end position="307"/>
    </location>
</feature>
<dbReference type="EMBL" id="CAJNOC010000170">
    <property type="protein sequence ID" value="CAF0722269.1"/>
    <property type="molecule type" value="Genomic_DNA"/>
</dbReference>
<accession>A0A813MEW3</accession>
<feature type="compositionally biased region" description="Low complexity" evidence="5">
    <location>
        <begin position="114"/>
        <end position="130"/>
    </location>
</feature>
<feature type="compositionally biased region" description="Polar residues" evidence="5">
    <location>
        <begin position="243"/>
        <end position="259"/>
    </location>
</feature>
<dbReference type="CDD" id="cd00109">
    <property type="entry name" value="Kunitz-type"/>
    <property type="match status" value="2"/>
</dbReference>
<organism evidence="8 9">
    <name type="scientific">Brachionus calyciflorus</name>
    <dbReference type="NCBI Taxonomy" id="104777"/>
    <lineage>
        <taxon>Eukaryota</taxon>
        <taxon>Metazoa</taxon>
        <taxon>Spiralia</taxon>
        <taxon>Gnathifera</taxon>
        <taxon>Rotifera</taxon>
        <taxon>Eurotatoria</taxon>
        <taxon>Monogononta</taxon>
        <taxon>Pseudotrocha</taxon>
        <taxon>Ploima</taxon>
        <taxon>Brachionidae</taxon>
        <taxon>Brachionus</taxon>
    </lineage>
</organism>
<dbReference type="AlphaFoldDB" id="A0A813MEW3"/>
<proteinExistence type="predicted"/>
<gene>
    <name evidence="8" type="ORF">OXX778_LOCUS2249</name>
</gene>
<dbReference type="GO" id="GO:0005615">
    <property type="term" value="C:extracellular space"/>
    <property type="evidence" value="ECO:0007669"/>
    <property type="project" value="TreeGrafter"/>
</dbReference>
<keyword evidence="2" id="KW-0964">Secreted</keyword>
<dbReference type="InterPro" id="IPR002223">
    <property type="entry name" value="Kunitz_BPTI"/>
</dbReference>
<dbReference type="PROSITE" id="PS00280">
    <property type="entry name" value="BPTI_KUNITZ_1"/>
    <property type="match status" value="1"/>
</dbReference>
<dbReference type="Proteomes" id="UP000663879">
    <property type="component" value="Unassembled WGS sequence"/>
</dbReference>
<feature type="signal peptide" evidence="6">
    <location>
        <begin position="1"/>
        <end position="23"/>
    </location>
</feature>
<dbReference type="GO" id="GO:0048019">
    <property type="term" value="F:receptor antagonist activity"/>
    <property type="evidence" value="ECO:0007669"/>
    <property type="project" value="TreeGrafter"/>
</dbReference>
<dbReference type="SMART" id="SM00131">
    <property type="entry name" value="KU"/>
    <property type="match status" value="2"/>
</dbReference>
<dbReference type="PRINTS" id="PR00759">
    <property type="entry name" value="BASICPTASE"/>
</dbReference>
<evidence type="ECO:0000259" key="7">
    <source>
        <dbReference type="PROSITE" id="PS50279"/>
    </source>
</evidence>
<evidence type="ECO:0000256" key="6">
    <source>
        <dbReference type="SAM" id="SignalP"/>
    </source>
</evidence>
<evidence type="ECO:0000256" key="1">
    <source>
        <dbReference type="ARBA" id="ARBA00004613"/>
    </source>
</evidence>
<feature type="compositionally biased region" description="Acidic residues" evidence="5">
    <location>
        <begin position="232"/>
        <end position="242"/>
    </location>
</feature>
<keyword evidence="4" id="KW-1015">Disulfide bond</keyword>
<sequence length="566" mass="64116">MKLIKRTLVHLTVILVLISLTSQFRIKRQEGPSETDNAEPLDESLRTDHLPLHDETELAVVETDVSLTPDDQIVESTPPNDEFLSKPDDESESASESSSLESSTLEENMTNSDSQSIESEMTSESQSEETNTYPQDEALETQQVDTTEVNSLSETDIPETTVAISSTETQESEATNALETSETNEVVEDTTQTAETTVESGNTELIEETTQLAETTVEPKKTEEIDSHEIDETTESYTENEELTQTTVTPKDETTQVVSETHATTEAKTTEDSTENETTQVFEEVTEEKNEEQTEQLSTEEADHDHTTLHNNDEQFIEDPSDEQLLESNKIANDYEDEITTTKSPTTKAKVWFKPTKSMRINDSYDDESHITANCPSLNCEFGYKTDLYGKPICACFNPCHEKKCGDHVCKIEKLSETKFIGACYDPRKIERPLYCHLPLATGTCKNYTSRFYFNSFMQKCSHFVYTGCGGNQNNFDTWEKCEMECNTCSLPAVRGPCKGNIIRYHYDPMKRECVAFNWGGCKGNENNFQTRKHCEDSCIFRKEGALFLHGMPVRIIRKYHQKEKN</sequence>
<evidence type="ECO:0000256" key="2">
    <source>
        <dbReference type="ARBA" id="ARBA00022525"/>
    </source>
</evidence>
<feature type="compositionally biased region" description="Low complexity" evidence="5">
    <location>
        <begin position="94"/>
        <end position="107"/>
    </location>
</feature>
<comment type="subcellular location">
    <subcellularLocation>
        <location evidence="1">Secreted</location>
    </subcellularLocation>
</comment>
<dbReference type="PANTHER" id="PTHR45938:SF11">
    <property type="entry name" value="WAP, KAZAL, IMMUNOGLOBULIN, KUNITZ AND NTR DOMAIN-CONTAINING PROTEIN 2-LIKE"/>
    <property type="match status" value="1"/>
</dbReference>
<feature type="domain" description="BPTI/Kunitz inhibitor" evidence="7">
    <location>
        <begin position="436"/>
        <end position="486"/>
    </location>
</feature>
<keyword evidence="9" id="KW-1185">Reference proteome</keyword>
<dbReference type="GO" id="GO:0050431">
    <property type="term" value="F:transforming growth factor beta binding"/>
    <property type="evidence" value="ECO:0007669"/>
    <property type="project" value="TreeGrafter"/>
</dbReference>
<name>A0A813MEW3_9BILA</name>
<dbReference type="Pfam" id="PF00014">
    <property type="entry name" value="Kunitz_BPTI"/>
    <property type="match status" value="2"/>
</dbReference>
<feature type="chain" id="PRO_5032489019" description="BPTI/Kunitz inhibitor domain-containing protein" evidence="6">
    <location>
        <begin position="24"/>
        <end position="566"/>
    </location>
</feature>
<protein>
    <recommendedName>
        <fullName evidence="7">BPTI/Kunitz inhibitor domain-containing protein</fullName>
    </recommendedName>
</protein>
<evidence type="ECO:0000256" key="4">
    <source>
        <dbReference type="ARBA" id="ARBA00023157"/>
    </source>
</evidence>
<feature type="compositionally biased region" description="Polar residues" evidence="5">
    <location>
        <begin position="162"/>
        <end position="214"/>
    </location>
</feature>
<keyword evidence="3 6" id="KW-0732">Signal</keyword>
<dbReference type="SUPFAM" id="SSF57362">
    <property type="entry name" value="BPTI-like"/>
    <property type="match status" value="2"/>
</dbReference>
<dbReference type="InterPro" id="IPR036880">
    <property type="entry name" value="Kunitz_BPTI_sf"/>
</dbReference>
<feature type="compositionally biased region" description="Basic and acidic residues" evidence="5">
    <location>
        <begin position="43"/>
        <end position="52"/>
    </location>
</feature>
<evidence type="ECO:0000256" key="3">
    <source>
        <dbReference type="ARBA" id="ARBA00022729"/>
    </source>
</evidence>
<evidence type="ECO:0000256" key="5">
    <source>
        <dbReference type="SAM" id="MobiDB-lite"/>
    </source>
</evidence>
<dbReference type="PROSITE" id="PS50279">
    <property type="entry name" value="BPTI_KUNITZ_2"/>
    <property type="match status" value="2"/>
</dbReference>
<feature type="domain" description="BPTI/Kunitz inhibitor" evidence="7">
    <location>
        <begin position="489"/>
        <end position="539"/>
    </location>
</feature>
<evidence type="ECO:0000313" key="8">
    <source>
        <dbReference type="EMBL" id="CAF0722269.1"/>
    </source>
</evidence>
<feature type="region of interest" description="Disordered" evidence="5">
    <location>
        <begin position="28"/>
        <end position="52"/>
    </location>
</feature>
<reference evidence="8" key="1">
    <citation type="submission" date="2021-02" db="EMBL/GenBank/DDBJ databases">
        <authorList>
            <person name="Nowell W R."/>
        </authorList>
    </citation>
    <scope>NUCLEOTIDE SEQUENCE</scope>
    <source>
        <strain evidence="8">Ploen Becks lab</strain>
    </source>
</reference>